<evidence type="ECO:0000256" key="1">
    <source>
        <dbReference type="ARBA" id="ARBA00022614"/>
    </source>
</evidence>
<dbReference type="OrthoDB" id="676979at2759"/>
<dbReference type="Gene3D" id="3.80.10.10">
    <property type="entry name" value="Ribonuclease Inhibitor"/>
    <property type="match status" value="2"/>
</dbReference>
<evidence type="ECO:0000313" key="4">
    <source>
        <dbReference type="Proteomes" id="UP000316759"/>
    </source>
</evidence>
<accession>A0A504YC65</accession>
<name>A0A504YC65_FASGI</name>
<proteinExistence type="predicted"/>
<dbReference type="SMART" id="SM00364">
    <property type="entry name" value="LRR_BAC"/>
    <property type="match status" value="4"/>
</dbReference>
<evidence type="ECO:0000313" key="3">
    <source>
        <dbReference type="EMBL" id="TPP57819.1"/>
    </source>
</evidence>
<organism evidence="3 4">
    <name type="scientific">Fasciola gigantica</name>
    <name type="common">Giant liver fluke</name>
    <dbReference type="NCBI Taxonomy" id="46835"/>
    <lineage>
        <taxon>Eukaryota</taxon>
        <taxon>Metazoa</taxon>
        <taxon>Spiralia</taxon>
        <taxon>Lophotrochozoa</taxon>
        <taxon>Platyhelminthes</taxon>
        <taxon>Trematoda</taxon>
        <taxon>Digenea</taxon>
        <taxon>Plagiorchiida</taxon>
        <taxon>Echinostomata</taxon>
        <taxon>Echinostomatoidea</taxon>
        <taxon>Fasciolidae</taxon>
        <taxon>Fasciola</taxon>
    </lineage>
</organism>
<gene>
    <name evidence="3" type="ORF">FGIG_11659</name>
</gene>
<evidence type="ECO:0000256" key="2">
    <source>
        <dbReference type="ARBA" id="ARBA00022737"/>
    </source>
</evidence>
<dbReference type="PANTHER" id="PTHR48051:SF1">
    <property type="entry name" value="RAS SUPPRESSOR PROTEIN 1"/>
    <property type="match status" value="1"/>
</dbReference>
<protein>
    <submittedName>
        <fullName evidence="3">Uncharacterized protein</fullName>
    </submittedName>
</protein>
<sequence length="246" mass="27545">MHTRLSLIEFSQSVHSRPAPMENNCRTGFRCKSTDQFTSRNPPFRKPRSAGANIKSAPISQTQSTIAVTFFFFLTNIQFLPDEIAELGKLRILSVDSNQLEVLPNELSGLTSLQELNVSCNKLTTLPKSVSFTNTIYHAVTFFFFLTNIQFLPDEIAELGKLRILSVDSNQLEVLPNELSGLTSLQELNVSCNKLTTLPKSVRFVDIPSARFVLLWIISISIISRTCVCRLLVELKVVNNVFFGGL</sequence>
<dbReference type="InterPro" id="IPR032675">
    <property type="entry name" value="LRR_dom_sf"/>
</dbReference>
<comment type="caution">
    <text evidence="3">The sequence shown here is derived from an EMBL/GenBank/DDBJ whole genome shotgun (WGS) entry which is preliminary data.</text>
</comment>
<dbReference type="STRING" id="46835.A0A504YC65"/>
<dbReference type="EMBL" id="SUNJ01012703">
    <property type="protein sequence ID" value="TPP57819.1"/>
    <property type="molecule type" value="Genomic_DNA"/>
</dbReference>
<dbReference type="Pfam" id="PF13855">
    <property type="entry name" value="LRR_8"/>
    <property type="match status" value="2"/>
</dbReference>
<dbReference type="InterPro" id="IPR003591">
    <property type="entry name" value="Leu-rich_rpt_typical-subtyp"/>
</dbReference>
<dbReference type="PANTHER" id="PTHR48051">
    <property type="match status" value="1"/>
</dbReference>
<dbReference type="PROSITE" id="PS51450">
    <property type="entry name" value="LRR"/>
    <property type="match status" value="2"/>
</dbReference>
<reference evidence="3 4" key="1">
    <citation type="submission" date="2019-04" db="EMBL/GenBank/DDBJ databases">
        <title>Annotation for the trematode Fasciola gigantica.</title>
        <authorList>
            <person name="Choi Y.-J."/>
        </authorList>
    </citation>
    <scope>NUCLEOTIDE SEQUENCE [LARGE SCALE GENOMIC DNA]</scope>
    <source>
        <strain evidence="3">Uganda_cow_1</strain>
    </source>
</reference>
<dbReference type="AlphaFoldDB" id="A0A504YC65"/>
<keyword evidence="1" id="KW-0433">Leucine-rich repeat</keyword>
<dbReference type="Proteomes" id="UP000316759">
    <property type="component" value="Unassembled WGS sequence"/>
</dbReference>
<dbReference type="SMART" id="SM00369">
    <property type="entry name" value="LRR_TYP"/>
    <property type="match status" value="4"/>
</dbReference>
<keyword evidence="2" id="KW-0677">Repeat</keyword>
<dbReference type="GO" id="GO:0005737">
    <property type="term" value="C:cytoplasm"/>
    <property type="evidence" value="ECO:0007669"/>
    <property type="project" value="TreeGrafter"/>
</dbReference>
<keyword evidence="4" id="KW-1185">Reference proteome</keyword>
<dbReference type="InterPro" id="IPR001611">
    <property type="entry name" value="Leu-rich_rpt"/>
</dbReference>
<dbReference type="SUPFAM" id="SSF52058">
    <property type="entry name" value="L domain-like"/>
    <property type="match status" value="1"/>
</dbReference>
<dbReference type="InterPro" id="IPR050216">
    <property type="entry name" value="LRR_domain-containing"/>
</dbReference>